<evidence type="ECO:0008006" key="4">
    <source>
        <dbReference type="Google" id="ProtNLM"/>
    </source>
</evidence>
<dbReference type="InterPro" id="IPR007268">
    <property type="entry name" value="Rad9/Ddc1"/>
</dbReference>
<dbReference type="FunFam" id="3.70.10.10:FF:000070">
    <property type="entry name" value="Uncharacterized protein"/>
    <property type="match status" value="1"/>
</dbReference>
<dbReference type="PANTHER" id="PTHR15237:SF0">
    <property type="entry name" value="CELL CYCLE CHECKPOINT CONTROL PROTEIN"/>
    <property type="match status" value="1"/>
</dbReference>
<dbReference type="Pfam" id="PF04139">
    <property type="entry name" value="Rad9"/>
    <property type="match status" value="1"/>
</dbReference>
<dbReference type="SUPFAM" id="SSF55979">
    <property type="entry name" value="DNA clamp"/>
    <property type="match status" value="1"/>
</dbReference>
<evidence type="ECO:0000313" key="3">
    <source>
        <dbReference type="Proteomes" id="UP000001542"/>
    </source>
</evidence>
<dbReference type="EMBL" id="DS113277">
    <property type="protein sequence ID" value="EAY13984.1"/>
    <property type="molecule type" value="Genomic_DNA"/>
</dbReference>
<gene>
    <name evidence="2" type="ORF">TVAG_491220</name>
</gene>
<dbReference type="STRING" id="5722.A2E065"/>
<protein>
    <recommendedName>
        <fullName evidence="4">Proliferating cell nuclear antigen</fullName>
    </recommendedName>
</protein>
<dbReference type="PANTHER" id="PTHR15237">
    <property type="entry name" value="DNA REPAIR PROTEIN RAD9"/>
    <property type="match status" value="1"/>
</dbReference>
<dbReference type="SMR" id="A2E065"/>
<dbReference type="GO" id="GO:0006281">
    <property type="term" value="P:DNA repair"/>
    <property type="evidence" value="ECO:0000318"/>
    <property type="project" value="GO_Central"/>
</dbReference>
<name>A2E065_TRIV3</name>
<organism evidence="2 3">
    <name type="scientific">Trichomonas vaginalis (strain ATCC PRA-98 / G3)</name>
    <dbReference type="NCBI Taxonomy" id="412133"/>
    <lineage>
        <taxon>Eukaryota</taxon>
        <taxon>Metamonada</taxon>
        <taxon>Parabasalia</taxon>
        <taxon>Trichomonadida</taxon>
        <taxon>Trichomonadidae</taxon>
        <taxon>Trichomonas</taxon>
    </lineage>
</organism>
<evidence type="ECO:0000256" key="1">
    <source>
        <dbReference type="SAM" id="MobiDB-lite"/>
    </source>
</evidence>
<dbReference type="Gene3D" id="3.70.10.10">
    <property type="match status" value="1"/>
</dbReference>
<feature type="region of interest" description="Disordered" evidence="1">
    <location>
        <begin position="248"/>
        <end position="267"/>
    </location>
</feature>
<dbReference type="AlphaFoldDB" id="A2E065"/>
<feature type="region of interest" description="Disordered" evidence="1">
    <location>
        <begin position="272"/>
        <end position="298"/>
    </location>
</feature>
<dbReference type="GO" id="GO:0000076">
    <property type="term" value="P:DNA replication checkpoint signaling"/>
    <property type="evidence" value="ECO:0000318"/>
    <property type="project" value="GO_Central"/>
</dbReference>
<accession>A2E065</accession>
<dbReference type="GO" id="GO:0031573">
    <property type="term" value="P:mitotic intra-S DNA damage checkpoint signaling"/>
    <property type="evidence" value="ECO:0000318"/>
    <property type="project" value="GO_Central"/>
</dbReference>
<dbReference type="VEuPathDB" id="TrichDB:TVAG_491220"/>
<dbReference type="OrthoDB" id="60092at2759"/>
<sequence length="298" mass="33671">MEVSTIDINRIATFRKALSAMSKINESFVFVGSKEKISLRTVNSTESILCSIDFNTAFFDSYSFLLGESIIVEVPFTYIVQILRMNWDTMKISLNSREKITFTFQDQFGSIHRFDIFASNAVIMDTTVDPAAFSVIDCNADVLEDVSNILSQSSISVIDLSSRYFQIMSEDLSTVILKVKQSEKVRVDARFNSKKKMIFGDMITALKIAKKFSDKVILSIYDEGPIVVSADIAGIISMQTKIATMDVQSNNTEKDENEESILTTPEIYRNKEASRVRVEAPPSSAREQRDKQKKRIYS</sequence>
<dbReference type="InParanoid" id="A2E065"/>
<keyword evidence="3" id="KW-1185">Reference proteome</keyword>
<dbReference type="InterPro" id="IPR046938">
    <property type="entry name" value="DNA_clamp_sf"/>
</dbReference>
<evidence type="ECO:0000313" key="2">
    <source>
        <dbReference type="EMBL" id="EAY13984.1"/>
    </source>
</evidence>
<dbReference type="GO" id="GO:0071479">
    <property type="term" value="P:cellular response to ionizing radiation"/>
    <property type="evidence" value="ECO:0000318"/>
    <property type="project" value="GO_Central"/>
</dbReference>
<reference evidence="2" key="2">
    <citation type="journal article" date="2007" name="Science">
        <title>Draft genome sequence of the sexually transmitted pathogen Trichomonas vaginalis.</title>
        <authorList>
            <person name="Carlton J.M."/>
            <person name="Hirt R.P."/>
            <person name="Silva J.C."/>
            <person name="Delcher A.L."/>
            <person name="Schatz M."/>
            <person name="Zhao Q."/>
            <person name="Wortman J.R."/>
            <person name="Bidwell S.L."/>
            <person name="Alsmark U.C.M."/>
            <person name="Besteiro S."/>
            <person name="Sicheritz-Ponten T."/>
            <person name="Noel C.J."/>
            <person name="Dacks J.B."/>
            <person name="Foster P.G."/>
            <person name="Simillion C."/>
            <person name="Van de Peer Y."/>
            <person name="Miranda-Saavedra D."/>
            <person name="Barton G.J."/>
            <person name="Westrop G.D."/>
            <person name="Mueller S."/>
            <person name="Dessi D."/>
            <person name="Fiori P.L."/>
            <person name="Ren Q."/>
            <person name="Paulsen I."/>
            <person name="Zhang H."/>
            <person name="Bastida-Corcuera F.D."/>
            <person name="Simoes-Barbosa A."/>
            <person name="Brown M.T."/>
            <person name="Hayes R.D."/>
            <person name="Mukherjee M."/>
            <person name="Okumura C.Y."/>
            <person name="Schneider R."/>
            <person name="Smith A.J."/>
            <person name="Vanacova S."/>
            <person name="Villalvazo M."/>
            <person name="Haas B.J."/>
            <person name="Pertea M."/>
            <person name="Feldblyum T.V."/>
            <person name="Utterback T.R."/>
            <person name="Shu C.L."/>
            <person name="Osoegawa K."/>
            <person name="de Jong P.J."/>
            <person name="Hrdy I."/>
            <person name="Horvathova L."/>
            <person name="Zubacova Z."/>
            <person name="Dolezal P."/>
            <person name="Malik S.B."/>
            <person name="Logsdon J.M. Jr."/>
            <person name="Henze K."/>
            <person name="Gupta A."/>
            <person name="Wang C.C."/>
            <person name="Dunne R.L."/>
            <person name="Upcroft J.A."/>
            <person name="Upcroft P."/>
            <person name="White O."/>
            <person name="Salzberg S.L."/>
            <person name="Tang P."/>
            <person name="Chiu C.-H."/>
            <person name="Lee Y.-S."/>
            <person name="Embley T.M."/>
            <person name="Coombs G.H."/>
            <person name="Mottram J.C."/>
            <person name="Tachezy J."/>
            <person name="Fraser-Liggett C.M."/>
            <person name="Johnson P.J."/>
        </authorList>
    </citation>
    <scope>NUCLEOTIDE SEQUENCE [LARGE SCALE GENOMIC DNA]</scope>
    <source>
        <strain evidence="2">G3</strain>
    </source>
</reference>
<dbReference type="KEGG" id="tva:4771971"/>
<reference evidence="2" key="1">
    <citation type="submission" date="2006-10" db="EMBL/GenBank/DDBJ databases">
        <authorList>
            <person name="Amadeo P."/>
            <person name="Zhao Q."/>
            <person name="Wortman J."/>
            <person name="Fraser-Liggett C."/>
            <person name="Carlton J."/>
        </authorList>
    </citation>
    <scope>NUCLEOTIDE SEQUENCE</scope>
    <source>
        <strain evidence="2">G3</strain>
    </source>
</reference>
<dbReference type="RefSeq" id="XP_001326207.1">
    <property type="nucleotide sequence ID" value="XM_001326172.1"/>
</dbReference>
<dbReference type="Proteomes" id="UP000001542">
    <property type="component" value="Unassembled WGS sequence"/>
</dbReference>
<dbReference type="VEuPathDB" id="TrichDB:TVAGG3_0219440"/>
<dbReference type="GO" id="GO:0030896">
    <property type="term" value="C:checkpoint clamp complex"/>
    <property type="evidence" value="ECO:0000318"/>
    <property type="project" value="GO_Central"/>
</dbReference>
<proteinExistence type="predicted"/>